<dbReference type="InterPro" id="IPR023393">
    <property type="entry name" value="START-like_dom_sf"/>
</dbReference>
<protein>
    <recommendedName>
        <fullName evidence="3">Polyketide cyclase / dehydrase and lipid transport</fullName>
    </recommendedName>
</protein>
<reference evidence="1" key="1">
    <citation type="submission" date="2023-07" db="EMBL/GenBank/DDBJ databases">
        <title>Sequencing the genomes of 1000 actinobacteria strains.</title>
        <authorList>
            <person name="Klenk H.-P."/>
        </authorList>
    </citation>
    <scope>NUCLEOTIDE SEQUENCE</scope>
    <source>
        <strain evidence="1">DSM 107476</strain>
    </source>
</reference>
<accession>A0ABU1ZXM8</accession>
<gene>
    <name evidence="1" type="ORF">J2S39_001281</name>
</gene>
<dbReference type="InterPro" id="IPR019587">
    <property type="entry name" value="Polyketide_cyclase/dehydratase"/>
</dbReference>
<organism evidence="1 2">
    <name type="scientific">Corynebacterium guangdongense</name>
    <dbReference type="NCBI Taxonomy" id="1783348"/>
    <lineage>
        <taxon>Bacteria</taxon>
        <taxon>Bacillati</taxon>
        <taxon>Actinomycetota</taxon>
        <taxon>Actinomycetes</taxon>
        <taxon>Mycobacteriales</taxon>
        <taxon>Corynebacteriaceae</taxon>
        <taxon>Corynebacterium</taxon>
    </lineage>
</organism>
<dbReference type="EMBL" id="JAVDXZ010000001">
    <property type="protein sequence ID" value="MDR7329605.1"/>
    <property type="molecule type" value="Genomic_DNA"/>
</dbReference>
<dbReference type="Gene3D" id="3.30.530.20">
    <property type="match status" value="1"/>
</dbReference>
<dbReference type="Pfam" id="PF10604">
    <property type="entry name" value="Polyketide_cyc2"/>
    <property type="match status" value="1"/>
</dbReference>
<proteinExistence type="predicted"/>
<sequence length="152" mass="17324">MTAHEHILSRPGESTVFHLDSTWWIPAAEDRVWEVLAEISSWSQWWHGMTRSLRRDGTAWLEVRSPLGYRLNLVLTLLSETPRHSARFTVDGDLRGVGSVLTAAHGSGTRVDIMWCVVTRRRLIGRFRLLARWAHAVVMAAGRRGLRRATES</sequence>
<dbReference type="SUPFAM" id="SSF55961">
    <property type="entry name" value="Bet v1-like"/>
    <property type="match status" value="1"/>
</dbReference>
<dbReference type="Proteomes" id="UP001180840">
    <property type="component" value="Unassembled WGS sequence"/>
</dbReference>
<comment type="caution">
    <text evidence="1">The sequence shown here is derived from an EMBL/GenBank/DDBJ whole genome shotgun (WGS) entry which is preliminary data.</text>
</comment>
<dbReference type="RefSeq" id="WP_290194539.1">
    <property type="nucleotide sequence ID" value="NZ_CP047654.1"/>
</dbReference>
<evidence type="ECO:0000313" key="2">
    <source>
        <dbReference type="Proteomes" id="UP001180840"/>
    </source>
</evidence>
<name>A0ABU1ZXM8_9CORY</name>
<keyword evidence="2" id="KW-1185">Reference proteome</keyword>
<evidence type="ECO:0000313" key="1">
    <source>
        <dbReference type="EMBL" id="MDR7329605.1"/>
    </source>
</evidence>
<evidence type="ECO:0008006" key="3">
    <source>
        <dbReference type="Google" id="ProtNLM"/>
    </source>
</evidence>